<feature type="domain" description="Major facilitator superfamily (MFS) profile" evidence="7">
    <location>
        <begin position="17"/>
        <end position="443"/>
    </location>
</feature>
<comment type="subcellular location">
    <subcellularLocation>
        <location evidence="1">Cell inner membrane</location>
        <topology evidence="1">Multi-pass membrane protein</topology>
    </subcellularLocation>
</comment>
<dbReference type="Proteomes" id="UP000216446">
    <property type="component" value="Unassembled WGS sequence"/>
</dbReference>
<keyword evidence="5 6" id="KW-0472">Membrane</keyword>
<sequence length="466" mass="48160">MAPEASGATTAARYRTPFIVVTSLFFIWGFITVMVDALVPRLKAVFELSYFEAALVQFAFFAAYFIVSIPSGNLIARIGYKRGVVVGLLAMGAGCLLFVPAAGIRVYPLFLLAMFVLAGGITVLQVAANPYVAALGPARTASSRLNLAQAFNSLGTTIAPLVGAAFILGNTVLTSDEIGAMSPQAKAAYFAAEAGTVQTPFIVLAVILAAIAVGFALFKLPTILEGDGHIAGSYRAARASGALMWGALGIFVYVGAEVAIGSYLVNYFLELDVAALVRESPGLAGIAGFLSGGDFETFNVERLAGTFVALYWGGAMIGRFVGSALLQFVSPGRLLALFSGAAIALIALSVSSSGAVAMVAILAVGLCNSIQFATIFTLAIDGLGENTAQGSGILCTAIVGGAIIPPLYGALADAVGVQPAFLLLTLCYGYIATYGLWRARATPAVDAERSSTAVYAENDEFPTGRR</sequence>
<evidence type="ECO:0000256" key="2">
    <source>
        <dbReference type="ARBA" id="ARBA00022475"/>
    </source>
</evidence>
<dbReference type="Pfam" id="PF07690">
    <property type="entry name" value="MFS_1"/>
    <property type="match status" value="1"/>
</dbReference>
<reference evidence="8 9" key="1">
    <citation type="submission" date="2016-11" db="EMBL/GenBank/DDBJ databases">
        <title>Study of marine rhodopsin-containing bacteria.</title>
        <authorList>
            <person name="Yoshizawa S."/>
            <person name="Kumagai Y."/>
            <person name="Kogure K."/>
        </authorList>
    </citation>
    <scope>NUCLEOTIDE SEQUENCE [LARGE SCALE GENOMIC DNA]</scope>
    <source>
        <strain evidence="8 9">SG-29</strain>
    </source>
</reference>
<dbReference type="AlphaFoldDB" id="A0A259U3L1"/>
<evidence type="ECO:0000256" key="1">
    <source>
        <dbReference type="ARBA" id="ARBA00004429"/>
    </source>
</evidence>
<feature type="transmembrane region" description="Helical" evidence="6">
    <location>
        <begin position="83"/>
        <end position="103"/>
    </location>
</feature>
<dbReference type="PANTHER" id="PTHR43702:SF3">
    <property type="entry name" value="PROTEIN TSGA"/>
    <property type="match status" value="1"/>
</dbReference>
<feature type="transmembrane region" description="Helical" evidence="6">
    <location>
        <begin position="242"/>
        <end position="265"/>
    </location>
</feature>
<gene>
    <name evidence="8" type="ORF">BSZ36_02140</name>
</gene>
<evidence type="ECO:0000313" key="9">
    <source>
        <dbReference type="Proteomes" id="UP000216446"/>
    </source>
</evidence>
<dbReference type="FunCoup" id="A0A259U3L1">
    <property type="interactions" value="81"/>
</dbReference>
<feature type="transmembrane region" description="Helical" evidence="6">
    <location>
        <begin position="201"/>
        <end position="221"/>
    </location>
</feature>
<feature type="transmembrane region" description="Helical" evidence="6">
    <location>
        <begin position="153"/>
        <end position="173"/>
    </location>
</feature>
<feature type="transmembrane region" description="Helical" evidence="6">
    <location>
        <begin position="55"/>
        <end position="76"/>
    </location>
</feature>
<dbReference type="SUPFAM" id="SSF103473">
    <property type="entry name" value="MFS general substrate transporter"/>
    <property type="match status" value="1"/>
</dbReference>
<keyword evidence="2" id="KW-1003">Cell membrane</keyword>
<feature type="transmembrane region" description="Helical" evidence="6">
    <location>
        <begin position="334"/>
        <end position="351"/>
    </location>
</feature>
<name>A0A259U3L1_9BACT</name>
<dbReference type="CDD" id="cd17394">
    <property type="entry name" value="MFS_FucP_like"/>
    <property type="match status" value="1"/>
</dbReference>
<keyword evidence="4 6" id="KW-1133">Transmembrane helix</keyword>
<comment type="caution">
    <text evidence="8">The sequence shown here is derived from an EMBL/GenBank/DDBJ whole genome shotgun (WGS) entry which is preliminary data.</text>
</comment>
<organism evidence="8 9">
    <name type="scientific">Rubricoccus marinus</name>
    <dbReference type="NCBI Taxonomy" id="716817"/>
    <lineage>
        <taxon>Bacteria</taxon>
        <taxon>Pseudomonadati</taxon>
        <taxon>Rhodothermota</taxon>
        <taxon>Rhodothermia</taxon>
        <taxon>Rhodothermales</taxon>
        <taxon>Rubricoccaceae</taxon>
        <taxon>Rubricoccus</taxon>
    </lineage>
</organism>
<feature type="transmembrane region" description="Helical" evidence="6">
    <location>
        <begin position="392"/>
        <end position="411"/>
    </location>
</feature>
<dbReference type="GO" id="GO:0022857">
    <property type="term" value="F:transmembrane transporter activity"/>
    <property type="evidence" value="ECO:0007669"/>
    <property type="project" value="InterPro"/>
</dbReference>
<dbReference type="InterPro" id="IPR020846">
    <property type="entry name" value="MFS_dom"/>
</dbReference>
<dbReference type="EMBL" id="MQWB01000001">
    <property type="protein sequence ID" value="OZC04542.1"/>
    <property type="molecule type" value="Genomic_DNA"/>
</dbReference>
<evidence type="ECO:0000313" key="8">
    <source>
        <dbReference type="EMBL" id="OZC04542.1"/>
    </source>
</evidence>
<dbReference type="Gene3D" id="1.20.1250.20">
    <property type="entry name" value="MFS general substrate transporter like domains"/>
    <property type="match status" value="2"/>
</dbReference>
<evidence type="ECO:0000256" key="5">
    <source>
        <dbReference type="ARBA" id="ARBA00023136"/>
    </source>
</evidence>
<dbReference type="GO" id="GO:0005886">
    <property type="term" value="C:plasma membrane"/>
    <property type="evidence" value="ECO:0007669"/>
    <property type="project" value="UniProtKB-SubCell"/>
</dbReference>
<proteinExistence type="predicted"/>
<feature type="transmembrane region" description="Helical" evidence="6">
    <location>
        <begin position="357"/>
        <end position="380"/>
    </location>
</feature>
<feature type="transmembrane region" description="Helical" evidence="6">
    <location>
        <begin position="417"/>
        <end position="437"/>
    </location>
</feature>
<keyword evidence="9" id="KW-1185">Reference proteome</keyword>
<evidence type="ECO:0000256" key="3">
    <source>
        <dbReference type="ARBA" id="ARBA00022692"/>
    </source>
</evidence>
<dbReference type="PANTHER" id="PTHR43702">
    <property type="entry name" value="L-FUCOSE-PROTON SYMPORTER"/>
    <property type="match status" value="1"/>
</dbReference>
<feature type="transmembrane region" description="Helical" evidence="6">
    <location>
        <begin position="18"/>
        <end position="35"/>
    </location>
</feature>
<dbReference type="PROSITE" id="PS50850">
    <property type="entry name" value="MFS"/>
    <property type="match status" value="1"/>
</dbReference>
<keyword evidence="3 6" id="KW-0812">Transmembrane</keyword>
<protein>
    <submittedName>
        <fullName evidence="8">Glucose/galactose MFS transporter</fullName>
    </submittedName>
</protein>
<dbReference type="InterPro" id="IPR036259">
    <property type="entry name" value="MFS_trans_sf"/>
</dbReference>
<evidence type="ECO:0000256" key="6">
    <source>
        <dbReference type="SAM" id="Phobius"/>
    </source>
</evidence>
<evidence type="ECO:0000259" key="7">
    <source>
        <dbReference type="PROSITE" id="PS50850"/>
    </source>
</evidence>
<feature type="transmembrane region" description="Helical" evidence="6">
    <location>
        <begin position="303"/>
        <end position="322"/>
    </location>
</feature>
<feature type="transmembrane region" description="Helical" evidence="6">
    <location>
        <begin position="109"/>
        <end position="132"/>
    </location>
</feature>
<dbReference type="InterPro" id="IPR011701">
    <property type="entry name" value="MFS"/>
</dbReference>
<accession>A0A259U3L1</accession>
<dbReference type="InterPro" id="IPR050375">
    <property type="entry name" value="MFS_TsgA-like"/>
</dbReference>
<evidence type="ECO:0000256" key="4">
    <source>
        <dbReference type="ARBA" id="ARBA00022989"/>
    </source>
</evidence>
<dbReference type="InParanoid" id="A0A259U3L1"/>